<keyword evidence="3" id="KW-1185">Reference proteome</keyword>
<gene>
    <name evidence="2" type="ORF">EJ02DRAFT_491204</name>
</gene>
<feature type="compositionally biased region" description="Polar residues" evidence="1">
    <location>
        <begin position="39"/>
        <end position="64"/>
    </location>
</feature>
<protein>
    <submittedName>
        <fullName evidence="2">Uncharacterized protein</fullName>
    </submittedName>
</protein>
<organism evidence="2 3">
    <name type="scientific">Clathrospora elynae</name>
    <dbReference type="NCBI Taxonomy" id="706981"/>
    <lineage>
        <taxon>Eukaryota</taxon>
        <taxon>Fungi</taxon>
        <taxon>Dikarya</taxon>
        <taxon>Ascomycota</taxon>
        <taxon>Pezizomycotina</taxon>
        <taxon>Dothideomycetes</taxon>
        <taxon>Pleosporomycetidae</taxon>
        <taxon>Pleosporales</taxon>
        <taxon>Diademaceae</taxon>
        <taxon>Clathrospora</taxon>
    </lineage>
</organism>
<evidence type="ECO:0000256" key="1">
    <source>
        <dbReference type="SAM" id="MobiDB-lite"/>
    </source>
</evidence>
<feature type="compositionally biased region" description="Basic and acidic residues" evidence="1">
    <location>
        <begin position="17"/>
        <end position="27"/>
    </location>
</feature>
<reference evidence="2" key="1">
    <citation type="journal article" date="2020" name="Stud. Mycol.">
        <title>101 Dothideomycetes genomes: a test case for predicting lifestyles and emergence of pathogens.</title>
        <authorList>
            <person name="Haridas S."/>
            <person name="Albert R."/>
            <person name="Binder M."/>
            <person name="Bloem J."/>
            <person name="Labutti K."/>
            <person name="Salamov A."/>
            <person name="Andreopoulos B."/>
            <person name="Baker S."/>
            <person name="Barry K."/>
            <person name="Bills G."/>
            <person name="Bluhm B."/>
            <person name="Cannon C."/>
            <person name="Castanera R."/>
            <person name="Culley D."/>
            <person name="Daum C."/>
            <person name="Ezra D."/>
            <person name="Gonzalez J."/>
            <person name="Henrissat B."/>
            <person name="Kuo A."/>
            <person name="Liang C."/>
            <person name="Lipzen A."/>
            <person name="Lutzoni F."/>
            <person name="Magnuson J."/>
            <person name="Mondo S."/>
            <person name="Nolan M."/>
            <person name="Ohm R."/>
            <person name="Pangilinan J."/>
            <person name="Park H.-J."/>
            <person name="Ramirez L."/>
            <person name="Alfaro M."/>
            <person name="Sun H."/>
            <person name="Tritt A."/>
            <person name="Yoshinaga Y."/>
            <person name="Zwiers L.-H."/>
            <person name="Turgeon B."/>
            <person name="Goodwin S."/>
            <person name="Spatafora J."/>
            <person name="Crous P."/>
            <person name="Grigoriev I."/>
        </authorList>
    </citation>
    <scope>NUCLEOTIDE SEQUENCE</scope>
    <source>
        <strain evidence="2">CBS 161.51</strain>
    </source>
</reference>
<accession>A0A6A5SMB6</accession>
<evidence type="ECO:0000313" key="2">
    <source>
        <dbReference type="EMBL" id="KAF1941781.1"/>
    </source>
</evidence>
<name>A0A6A5SMB6_9PLEO</name>
<dbReference type="EMBL" id="ML976043">
    <property type="protein sequence ID" value="KAF1941781.1"/>
    <property type="molecule type" value="Genomic_DNA"/>
</dbReference>
<proteinExistence type="predicted"/>
<dbReference type="Proteomes" id="UP000800038">
    <property type="component" value="Unassembled WGS sequence"/>
</dbReference>
<feature type="region of interest" description="Disordered" evidence="1">
    <location>
        <begin position="15"/>
        <end position="64"/>
    </location>
</feature>
<dbReference type="AlphaFoldDB" id="A0A6A5SMB6"/>
<evidence type="ECO:0000313" key="3">
    <source>
        <dbReference type="Proteomes" id="UP000800038"/>
    </source>
</evidence>
<sequence length="140" mass="15719">MQLAIPDQMEAEQLYQAERKKEKDNNAKKNAQKAAKTPVKQQSLTQLNLNAATNVKQPSALPTSKTDLNKTLIENISIQMAANSLRLHLEVRKADASTINAKVTKKKRHSIEDSTVGKINRQHHDNMVYTEPPKANVAFY</sequence>